<keyword evidence="4" id="KW-0630">Potassium</keyword>
<keyword evidence="2" id="KW-0813">Transport</keyword>
<feature type="compositionally biased region" description="Polar residues" evidence="9">
    <location>
        <begin position="173"/>
        <end position="183"/>
    </location>
</feature>
<keyword evidence="8" id="KW-0407">Ion channel</keyword>
<evidence type="ECO:0000256" key="2">
    <source>
        <dbReference type="ARBA" id="ARBA00022448"/>
    </source>
</evidence>
<dbReference type="InterPro" id="IPR005409">
    <property type="entry name" value="2pore_dom_K_chnl_TWIK2"/>
</dbReference>
<feature type="region of interest" description="Disordered" evidence="9">
    <location>
        <begin position="145"/>
        <end position="183"/>
    </location>
</feature>
<comment type="caution">
    <text evidence="12">The sequence shown here is derived from an EMBL/GenBank/DDBJ whole genome shotgun (WGS) entry which is preliminary data.</text>
</comment>
<dbReference type="PANTHER" id="PTHR11003:SF28">
    <property type="entry name" value="POTASSIUM CHANNEL SUBFAMILY K MEMBER 6"/>
    <property type="match status" value="1"/>
</dbReference>
<feature type="transmembrane region" description="Helical" evidence="10">
    <location>
        <begin position="69"/>
        <end position="91"/>
    </location>
</feature>
<proteinExistence type="predicted"/>
<evidence type="ECO:0000256" key="6">
    <source>
        <dbReference type="ARBA" id="ARBA00023065"/>
    </source>
</evidence>
<protein>
    <recommendedName>
        <fullName evidence="11">Potassium channel domain-containing protein</fullName>
    </recommendedName>
</protein>
<evidence type="ECO:0000256" key="5">
    <source>
        <dbReference type="ARBA" id="ARBA00022989"/>
    </source>
</evidence>
<comment type="subcellular location">
    <subcellularLocation>
        <location evidence="1">Membrane</location>
        <topology evidence="1">Multi-pass membrane protein</topology>
    </subcellularLocation>
</comment>
<keyword evidence="6" id="KW-0406">Ion transport</keyword>
<dbReference type="EMBL" id="JAHRIO010091578">
    <property type="protein sequence ID" value="MEQ2188814.1"/>
    <property type="molecule type" value="Genomic_DNA"/>
</dbReference>
<dbReference type="Pfam" id="PF07885">
    <property type="entry name" value="Ion_trans_2"/>
    <property type="match status" value="1"/>
</dbReference>
<evidence type="ECO:0000256" key="9">
    <source>
        <dbReference type="SAM" id="MobiDB-lite"/>
    </source>
</evidence>
<dbReference type="PANTHER" id="PTHR11003">
    <property type="entry name" value="POTASSIUM CHANNEL, SUBFAMILY K"/>
    <property type="match status" value="1"/>
</dbReference>
<evidence type="ECO:0000313" key="13">
    <source>
        <dbReference type="Proteomes" id="UP001476798"/>
    </source>
</evidence>
<evidence type="ECO:0000256" key="8">
    <source>
        <dbReference type="ARBA" id="ARBA00023303"/>
    </source>
</evidence>
<keyword evidence="5 10" id="KW-1133">Transmembrane helix</keyword>
<evidence type="ECO:0000256" key="7">
    <source>
        <dbReference type="ARBA" id="ARBA00023136"/>
    </source>
</evidence>
<organism evidence="12 13">
    <name type="scientific">Goodea atripinnis</name>
    <dbReference type="NCBI Taxonomy" id="208336"/>
    <lineage>
        <taxon>Eukaryota</taxon>
        <taxon>Metazoa</taxon>
        <taxon>Chordata</taxon>
        <taxon>Craniata</taxon>
        <taxon>Vertebrata</taxon>
        <taxon>Euteleostomi</taxon>
        <taxon>Actinopterygii</taxon>
        <taxon>Neopterygii</taxon>
        <taxon>Teleostei</taxon>
        <taxon>Neoteleostei</taxon>
        <taxon>Acanthomorphata</taxon>
        <taxon>Ovalentaria</taxon>
        <taxon>Atherinomorphae</taxon>
        <taxon>Cyprinodontiformes</taxon>
        <taxon>Goodeidae</taxon>
        <taxon>Goodea</taxon>
    </lineage>
</organism>
<sequence length="183" mass="20277">MLVLTACVQRVMHPLVLTPVTLLQRSGLNPRPATVVHFLLLLIVVVLCFFLAPAAVFSVVEVSWTFLDGIYFCFISLCTIGLGDFVPAARAGQQYRALYQVAVMVYLFLGLMVMYLLLRTFHKMADVHGLTTLLQLPRCEESVLEDTEPIVNNDPTPPRLKDKAASKPLDPASQPSYNSINKG</sequence>
<feature type="domain" description="Potassium channel" evidence="11">
    <location>
        <begin position="46"/>
        <end position="124"/>
    </location>
</feature>
<evidence type="ECO:0000256" key="4">
    <source>
        <dbReference type="ARBA" id="ARBA00022958"/>
    </source>
</evidence>
<feature type="transmembrane region" description="Helical" evidence="10">
    <location>
        <begin position="35"/>
        <end position="57"/>
    </location>
</feature>
<feature type="transmembrane region" description="Helical" evidence="10">
    <location>
        <begin position="97"/>
        <end position="118"/>
    </location>
</feature>
<evidence type="ECO:0000259" key="11">
    <source>
        <dbReference type="Pfam" id="PF07885"/>
    </source>
</evidence>
<evidence type="ECO:0000256" key="10">
    <source>
        <dbReference type="SAM" id="Phobius"/>
    </source>
</evidence>
<keyword evidence="7 10" id="KW-0472">Membrane</keyword>
<keyword evidence="3 10" id="KW-0812">Transmembrane</keyword>
<evidence type="ECO:0000256" key="1">
    <source>
        <dbReference type="ARBA" id="ARBA00004141"/>
    </source>
</evidence>
<accession>A0ABV0PZB2</accession>
<gene>
    <name evidence="12" type="ORF">GOODEAATRI_018747</name>
</gene>
<dbReference type="Gene3D" id="1.10.287.70">
    <property type="match status" value="1"/>
</dbReference>
<dbReference type="SUPFAM" id="SSF81324">
    <property type="entry name" value="Voltage-gated potassium channels"/>
    <property type="match status" value="1"/>
</dbReference>
<dbReference type="InterPro" id="IPR013099">
    <property type="entry name" value="K_chnl_dom"/>
</dbReference>
<dbReference type="InterPro" id="IPR003280">
    <property type="entry name" value="2pore_dom_K_chnl"/>
</dbReference>
<dbReference type="PRINTS" id="PR01587">
    <property type="entry name" value="TWIK2CHANNEL"/>
</dbReference>
<evidence type="ECO:0000256" key="3">
    <source>
        <dbReference type="ARBA" id="ARBA00022692"/>
    </source>
</evidence>
<keyword evidence="13" id="KW-1185">Reference proteome</keyword>
<name>A0ABV0PZB2_9TELE</name>
<dbReference type="Proteomes" id="UP001476798">
    <property type="component" value="Unassembled WGS sequence"/>
</dbReference>
<evidence type="ECO:0000313" key="12">
    <source>
        <dbReference type="EMBL" id="MEQ2188814.1"/>
    </source>
</evidence>
<reference evidence="12 13" key="1">
    <citation type="submission" date="2021-06" db="EMBL/GenBank/DDBJ databases">
        <authorList>
            <person name="Palmer J.M."/>
        </authorList>
    </citation>
    <scope>NUCLEOTIDE SEQUENCE [LARGE SCALE GENOMIC DNA]</scope>
    <source>
        <strain evidence="12 13">GA_2019</strain>
        <tissue evidence="12">Muscle</tissue>
    </source>
</reference>